<evidence type="ECO:0000256" key="7">
    <source>
        <dbReference type="SAM" id="SignalP"/>
    </source>
</evidence>
<feature type="domain" description="Chitin-binding type-2" evidence="8">
    <location>
        <begin position="294"/>
        <end position="350"/>
    </location>
</feature>
<keyword evidence="2 7" id="KW-0732">Signal</keyword>
<gene>
    <name evidence="9" type="ORF">MELIAE_LOCUS9620</name>
</gene>
<dbReference type="PANTHER" id="PTHR23301:SF0">
    <property type="entry name" value="CHITIN-BINDING TYPE-2 DOMAIN-CONTAINING PROTEIN-RELATED"/>
    <property type="match status" value="1"/>
</dbReference>
<evidence type="ECO:0000256" key="4">
    <source>
        <dbReference type="ARBA" id="ARBA00023157"/>
    </source>
</evidence>
<dbReference type="EMBL" id="OV121137">
    <property type="protein sequence ID" value="CAH0559548.1"/>
    <property type="molecule type" value="Genomic_DNA"/>
</dbReference>
<keyword evidence="4" id="KW-1015">Disulfide bond</keyword>
<feature type="signal peptide" evidence="7">
    <location>
        <begin position="1"/>
        <end position="21"/>
    </location>
</feature>
<feature type="domain" description="Chitin-binding type-2" evidence="8">
    <location>
        <begin position="111"/>
        <end position="164"/>
    </location>
</feature>
<feature type="domain" description="Chitin-binding type-2" evidence="8">
    <location>
        <begin position="215"/>
        <end position="268"/>
    </location>
</feature>
<accession>A0A9P0FJS5</accession>
<dbReference type="InterPro" id="IPR036508">
    <property type="entry name" value="Chitin-bd_dom_sf"/>
</dbReference>
<keyword evidence="5" id="KW-0325">Glycoprotein</keyword>
<evidence type="ECO:0000256" key="3">
    <source>
        <dbReference type="ARBA" id="ARBA00022737"/>
    </source>
</evidence>
<feature type="domain" description="Chitin-binding type-2" evidence="8">
    <location>
        <begin position="369"/>
        <end position="425"/>
    </location>
</feature>
<keyword evidence="3" id="KW-0677">Repeat</keyword>
<feature type="domain" description="Chitin-binding type-2" evidence="8">
    <location>
        <begin position="448"/>
        <end position="500"/>
    </location>
</feature>
<sequence>MKFYQLVLFFPLAFVLQLTSALFESNPFLNPQNVIINQDAQFPLQGNPPGPAAPGYVWLQVPISPSNPPYVPPVTPTKPPREPSDDKLSYQTTEGWVTIEPPEILYGSDLNAKCLKPNGQFPSRTCDKFVNCWAGVATEQSCLDGLVFNPKGYCDYAQNVDCNGKPTEGPPVSGTPIDSTESTPNFGSTPSQTPAYGSSVSPTVSATVSSDPKLNKKCLKPRGQFPGITCNKFVNCWDGIATEQECPEGLLFSTKGYCDYSANVDCSNRTPPSEEKIITKKVNKQNTIETSIIENDCPLDFGTFRKKNNCSSYHTCIGGKVVARYDCPEGFSFNDNIGVCDYSYRVDCTKDPIINRKTNIPHHTNLNGPSKCPQEFGTFRDRNNCGLYFTCLVGKVVATYECPAGLSFNDAFGICDDPQKVDCTKEPVAFQKQQNFVAQIPQEFKDKIEGCKTGLVFRLNEECSLACVCREGMAELIQCPKDLAYDSVTDKCLPPHLAKC</sequence>
<protein>
    <recommendedName>
        <fullName evidence="8">Chitin-binding type-2 domain-containing protein</fullName>
    </recommendedName>
</protein>
<evidence type="ECO:0000256" key="6">
    <source>
        <dbReference type="SAM" id="MobiDB-lite"/>
    </source>
</evidence>
<reference evidence="9" key="1">
    <citation type="submission" date="2021-12" db="EMBL/GenBank/DDBJ databases">
        <authorList>
            <person name="King R."/>
        </authorList>
    </citation>
    <scope>NUCLEOTIDE SEQUENCE</scope>
</reference>
<dbReference type="Pfam" id="PF01607">
    <property type="entry name" value="CBM_14"/>
    <property type="match status" value="5"/>
</dbReference>
<organism evidence="9 10">
    <name type="scientific">Brassicogethes aeneus</name>
    <name type="common">Rape pollen beetle</name>
    <name type="synonym">Meligethes aeneus</name>
    <dbReference type="NCBI Taxonomy" id="1431903"/>
    <lineage>
        <taxon>Eukaryota</taxon>
        <taxon>Metazoa</taxon>
        <taxon>Ecdysozoa</taxon>
        <taxon>Arthropoda</taxon>
        <taxon>Hexapoda</taxon>
        <taxon>Insecta</taxon>
        <taxon>Pterygota</taxon>
        <taxon>Neoptera</taxon>
        <taxon>Endopterygota</taxon>
        <taxon>Coleoptera</taxon>
        <taxon>Polyphaga</taxon>
        <taxon>Cucujiformia</taxon>
        <taxon>Nitidulidae</taxon>
        <taxon>Meligethinae</taxon>
        <taxon>Brassicogethes</taxon>
    </lineage>
</organism>
<dbReference type="Gene3D" id="2.170.140.10">
    <property type="entry name" value="Chitin binding domain"/>
    <property type="match status" value="4"/>
</dbReference>
<evidence type="ECO:0000256" key="2">
    <source>
        <dbReference type="ARBA" id="ARBA00022729"/>
    </source>
</evidence>
<feature type="compositionally biased region" description="Polar residues" evidence="6">
    <location>
        <begin position="176"/>
        <end position="196"/>
    </location>
</feature>
<dbReference type="Proteomes" id="UP001154078">
    <property type="component" value="Chromosome 6"/>
</dbReference>
<dbReference type="PROSITE" id="PS50940">
    <property type="entry name" value="CHIT_BIND_II"/>
    <property type="match status" value="5"/>
</dbReference>
<dbReference type="PANTHER" id="PTHR23301">
    <property type="entry name" value="CHITIN BINDING PERITROPHIN-A"/>
    <property type="match status" value="1"/>
</dbReference>
<dbReference type="SUPFAM" id="SSF57625">
    <property type="entry name" value="Invertebrate chitin-binding proteins"/>
    <property type="match status" value="5"/>
</dbReference>
<keyword evidence="10" id="KW-1185">Reference proteome</keyword>
<keyword evidence="1" id="KW-0147">Chitin-binding</keyword>
<evidence type="ECO:0000256" key="1">
    <source>
        <dbReference type="ARBA" id="ARBA00022669"/>
    </source>
</evidence>
<evidence type="ECO:0000256" key="5">
    <source>
        <dbReference type="ARBA" id="ARBA00023180"/>
    </source>
</evidence>
<evidence type="ECO:0000313" key="9">
    <source>
        <dbReference type="EMBL" id="CAH0559548.1"/>
    </source>
</evidence>
<dbReference type="InterPro" id="IPR051940">
    <property type="entry name" value="Chitin_bind-dev_reg"/>
</dbReference>
<dbReference type="GO" id="GO:0008061">
    <property type="term" value="F:chitin binding"/>
    <property type="evidence" value="ECO:0007669"/>
    <property type="project" value="UniProtKB-KW"/>
</dbReference>
<evidence type="ECO:0000259" key="8">
    <source>
        <dbReference type="PROSITE" id="PS50940"/>
    </source>
</evidence>
<proteinExistence type="predicted"/>
<feature type="chain" id="PRO_5040274153" description="Chitin-binding type-2 domain-containing protein" evidence="7">
    <location>
        <begin position="22"/>
        <end position="500"/>
    </location>
</feature>
<dbReference type="SMART" id="SM00494">
    <property type="entry name" value="ChtBD2"/>
    <property type="match status" value="5"/>
</dbReference>
<dbReference type="InterPro" id="IPR002557">
    <property type="entry name" value="Chitin-bd_dom"/>
</dbReference>
<evidence type="ECO:0000313" key="10">
    <source>
        <dbReference type="Proteomes" id="UP001154078"/>
    </source>
</evidence>
<dbReference type="AlphaFoldDB" id="A0A9P0FJS5"/>
<feature type="region of interest" description="Disordered" evidence="6">
    <location>
        <begin position="165"/>
        <end position="204"/>
    </location>
</feature>
<name>A0A9P0FJS5_BRAAE</name>
<dbReference type="GO" id="GO:0005576">
    <property type="term" value="C:extracellular region"/>
    <property type="evidence" value="ECO:0007669"/>
    <property type="project" value="InterPro"/>
</dbReference>
<dbReference type="OrthoDB" id="8197172at2759"/>